<organism evidence="3 4">
    <name type="scientific">Heterobasidion irregulare (strain TC 32-1)</name>
    <dbReference type="NCBI Taxonomy" id="747525"/>
    <lineage>
        <taxon>Eukaryota</taxon>
        <taxon>Fungi</taxon>
        <taxon>Dikarya</taxon>
        <taxon>Basidiomycota</taxon>
        <taxon>Agaricomycotina</taxon>
        <taxon>Agaricomycetes</taxon>
        <taxon>Russulales</taxon>
        <taxon>Bondarzewiaceae</taxon>
        <taxon>Heterobasidion</taxon>
        <taxon>Heterobasidion annosum species complex</taxon>
    </lineage>
</organism>
<dbReference type="OrthoDB" id="4088568at2759"/>
<gene>
    <name evidence="3" type="ORF">HETIRDRAFT_433142</name>
</gene>
<protein>
    <submittedName>
        <fullName evidence="3">Uncharacterized protein</fullName>
    </submittedName>
</protein>
<evidence type="ECO:0000313" key="3">
    <source>
        <dbReference type="EMBL" id="ETW84224.1"/>
    </source>
</evidence>
<feature type="region of interest" description="Disordered" evidence="2">
    <location>
        <begin position="475"/>
        <end position="495"/>
    </location>
</feature>
<dbReference type="InParanoid" id="W4KEP9"/>
<dbReference type="RefSeq" id="XP_009543918.1">
    <property type="nucleotide sequence ID" value="XM_009545623.1"/>
</dbReference>
<keyword evidence="4" id="KW-1185">Reference proteome</keyword>
<dbReference type="GeneID" id="20674652"/>
<proteinExistence type="predicted"/>
<feature type="compositionally biased region" description="Low complexity" evidence="2">
    <location>
        <begin position="889"/>
        <end position="901"/>
    </location>
</feature>
<dbReference type="AlphaFoldDB" id="W4KEP9"/>
<name>W4KEP9_HETIT</name>
<feature type="region of interest" description="Disordered" evidence="2">
    <location>
        <begin position="886"/>
        <end position="910"/>
    </location>
</feature>
<dbReference type="Proteomes" id="UP000030671">
    <property type="component" value="Unassembled WGS sequence"/>
</dbReference>
<reference evidence="3 4" key="1">
    <citation type="journal article" date="2012" name="New Phytol.">
        <title>Insight into trade-off between wood decay and parasitism from the genome of a fungal forest pathogen.</title>
        <authorList>
            <person name="Olson A."/>
            <person name="Aerts A."/>
            <person name="Asiegbu F."/>
            <person name="Belbahri L."/>
            <person name="Bouzid O."/>
            <person name="Broberg A."/>
            <person name="Canback B."/>
            <person name="Coutinho P.M."/>
            <person name="Cullen D."/>
            <person name="Dalman K."/>
            <person name="Deflorio G."/>
            <person name="van Diepen L.T."/>
            <person name="Dunand C."/>
            <person name="Duplessis S."/>
            <person name="Durling M."/>
            <person name="Gonthier P."/>
            <person name="Grimwood J."/>
            <person name="Fossdal C.G."/>
            <person name="Hansson D."/>
            <person name="Henrissat B."/>
            <person name="Hietala A."/>
            <person name="Himmelstrand K."/>
            <person name="Hoffmeister D."/>
            <person name="Hogberg N."/>
            <person name="James T.Y."/>
            <person name="Karlsson M."/>
            <person name="Kohler A."/>
            <person name="Kues U."/>
            <person name="Lee Y.H."/>
            <person name="Lin Y.C."/>
            <person name="Lind M."/>
            <person name="Lindquist E."/>
            <person name="Lombard V."/>
            <person name="Lucas S."/>
            <person name="Lunden K."/>
            <person name="Morin E."/>
            <person name="Murat C."/>
            <person name="Park J."/>
            <person name="Raffaello T."/>
            <person name="Rouze P."/>
            <person name="Salamov A."/>
            <person name="Schmutz J."/>
            <person name="Solheim H."/>
            <person name="Stahlberg J."/>
            <person name="Velez H."/>
            <person name="de Vries R.P."/>
            <person name="Wiebenga A."/>
            <person name="Woodward S."/>
            <person name="Yakovlev I."/>
            <person name="Garbelotto M."/>
            <person name="Martin F."/>
            <person name="Grigoriev I.V."/>
            <person name="Stenlid J."/>
        </authorList>
    </citation>
    <scope>NUCLEOTIDE SEQUENCE [LARGE SCALE GENOMIC DNA]</scope>
    <source>
        <strain evidence="3 4">TC 32-1</strain>
    </source>
</reference>
<dbReference type="eggNOG" id="ENOG502S0V0">
    <property type="taxonomic scope" value="Eukaryota"/>
</dbReference>
<dbReference type="KEGG" id="hir:HETIRDRAFT_433142"/>
<accession>W4KEP9</accession>
<feature type="coiled-coil region" evidence="1">
    <location>
        <begin position="186"/>
        <end position="255"/>
    </location>
</feature>
<feature type="region of interest" description="Disordered" evidence="2">
    <location>
        <begin position="388"/>
        <end position="425"/>
    </location>
</feature>
<evidence type="ECO:0000313" key="4">
    <source>
        <dbReference type="Proteomes" id="UP000030671"/>
    </source>
</evidence>
<dbReference type="HOGENOM" id="CLU_008847_0_0_1"/>
<feature type="region of interest" description="Disordered" evidence="2">
    <location>
        <begin position="318"/>
        <end position="371"/>
    </location>
</feature>
<evidence type="ECO:0000256" key="1">
    <source>
        <dbReference type="SAM" id="Coils"/>
    </source>
</evidence>
<evidence type="ECO:0000256" key="2">
    <source>
        <dbReference type="SAM" id="MobiDB-lite"/>
    </source>
</evidence>
<dbReference type="EMBL" id="KI925456">
    <property type="protein sequence ID" value="ETW84224.1"/>
    <property type="molecule type" value="Genomic_DNA"/>
</dbReference>
<sequence length="960" mass="105917">MQHVQDQPVDAYHPFSPESPLTSSLFAATSAIDDLTRSLADFSRVSTPEPHTVLTCCCAREDCEYTKAWLVVKSKLENRLILAAEVGQALLQRHEAYIRRVQSEDQELQPPTTDVLADSREIDPSSQQELEARVGELVKENAVLEKRFHQALINNEVAESTNKLMSQELQEARVIVGRLSTEHARFVGWDTRVRNLTQEKDDLQQERDNESSRARIAEARLVAMNEKCSKLRSQVHKLQEDLERQYLHRSELSEEILQDTRVRIEQIQHAHSGRVSLTEDDEVTKILQSLVADNEALQKSNVELQTLLADSRESIQALQQEAEEQRAFMKQPSSRAEPPSLRHRYTHSNSSLLGRDQLQPPSPVSYHGTASGSASPLSFSYSIRGKHPIKRPASAEPRFHRGLEPLSPDTSRGPASPNEALPPLDINIDDREGGMARLSPEKPRAQKPLLLLTRSRGVQTAPWIGMLSPLPSNFGEHPSFSTSSHDAHSDSSSMADNPSTLSILLDRIAQLFNRIAQADALTLTIRLKRQHLLGADVSHLSRTTVEAILSDVTNLRTQYRSFLEDDKAVSSCTRKDLRALFKLFRDVFQELGTIRVTLNDIILDPSLAPRIREIAMNPTKAETAETGHDVPLSLAPGWMAPLTKLFRAPADKDKEKRSFTPLVRTGSKGATKRTPRLVPKIAPATSASTTTVNVEFSGTGVGRAITSTGTFTPGPGQDTDSHQASIRLSNSNRNVSQSVMGIFAGAPRPDSSADPWIVVPKAGTKFRPKTPSALSGKVDNDYMSTSQARTIRGLSRRVDAIIDNKSTMQEGASADPTLLERTLRRRGLSDSSIHTSFLTDGEVTGRPVSGQSDAEHQIERDPQTVLQAFSRKGNDLRIAASAVAGPPISSHLSESSSAGRSGLIPHDIPPRALPSRMASMIPDLSTWGTVGYGIHALDEEALYAGTSRQEPLRRPWHREI</sequence>
<dbReference type="STRING" id="747525.W4KEP9"/>
<keyword evidence="1" id="KW-0175">Coiled coil</keyword>